<reference evidence="1" key="1">
    <citation type="submission" date="2024-05" db="EMBL/GenBank/DDBJ databases">
        <authorList>
            <person name="Luo Y.-C."/>
            <person name="Nicholds J."/>
            <person name="Mortimer T."/>
            <person name="Maboni G."/>
        </authorList>
    </citation>
    <scope>NUCLEOTIDE SEQUENCE</scope>
    <source>
        <strain evidence="1">153271</strain>
    </source>
</reference>
<dbReference type="InterPro" id="IPR008822">
    <property type="entry name" value="Endonuclease_RusA-like"/>
</dbReference>
<protein>
    <submittedName>
        <fullName evidence="1">RusA family crossover junction endodeoxyribonuclease</fullName>
    </submittedName>
</protein>
<dbReference type="SUPFAM" id="SSF103084">
    <property type="entry name" value="Holliday junction resolvase RusA"/>
    <property type="match status" value="1"/>
</dbReference>
<dbReference type="AlphaFoldDB" id="A0AB39CT84"/>
<dbReference type="InterPro" id="IPR036614">
    <property type="entry name" value="RusA-like_sf"/>
</dbReference>
<dbReference type="RefSeq" id="WP_368647949.1">
    <property type="nucleotide sequence ID" value="NZ_CP158253.1"/>
</dbReference>
<dbReference type="EMBL" id="CP158253">
    <property type="protein sequence ID" value="XDJ45371.1"/>
    <property type="molecule type" value="Genomic_DNA"/>
</dbReference>
<proteinExistence type="predicted"/>
<accession>A0AB39CT84</accession>
<dbReference type="GO" id="GO:0006281">
    <property type="term" value="P:DNA repair"/>
    <property type="evidence" value="ECO:0007669"/>
    <property type="project" value="InterPro"/>
</dbReference>
<dbReference type="GO" id="GO:0006310">
    <property type="term" value="P:DNA recombination"/>
    <property type="evidence" value="ECO:0007669"/>
    <property type="project" value="InterPro"/>
</dbReference>
<dbReference type="Pfam" id="PF05866">
    <property type="entry name" value="RusA"/>
    <property type="match status" value="1"/>
</dbReference>
<dbReference type="GO" id="GO:0000287">
    <property type="term" value="F:magnesium ion binding"/>
    <property type="evidence" value="ECO:0007669"/>
    <property type="project" value="InterPro"/>
</dbReference>
<name>A0AB39CT84_9BURK</name>
<organism evidence="1">
    <name type="scientific">Castellaniella ginsengisoli</name>
    <dbReference type="NCBI Taxonomy" id="546114"/>
    <lineage>
        <taxon>Bacteria</taxon>
        <taxon>Pseudomonadati</taxon>
        <taxon>Pseudomonadota</taxon>
        <taxon>Betaproteobacteria</taxon>
        <taxon>Burkholderiales</taxon>
        <taxon>Alcaligenaceae</taxon>
        <taxon>Castellaniella</taxon>
    </lineage>
</organism>
<gene>
    <name evidence="1" type="ORF">ABRZ02_03535</name>
</gene>
<evidence type="ECO:0000313" key="1">
    <source>
        <dbReference type="EMBL" id="XDJ45371.1"/>
    </source>
</evidence>
<sequence>MTFHDPLPSMQDLAFPRSADARLAEIRARGGDKTGGAVPAQGQGQKIAQRAGNSDTGAIPAGVHFFVPGKPQGKGRPRAARTGKHIRLYTPGKTASYESTVALAASQAMTGRALFAGPVSVIMQIALPIPASWSKKKQAQAAADQLLPTTKPDADNTVKAIFDAINGVVWGDDTQVVDLLVRKRYRARPGVSVIVAPIVAREAC</sequence>
<dbReference type="Gene3D" id="3.30.1330.70">
    <property type="entry name" value="Holliday junction resolvase RusA"/>
    <property type="match status" value="1"/>
</dbReference>